<feature type="transmembrane region" description="Helical" evidence="1">
    <location>
        <begin position="694"/>
        <end position="712"/>
    </location>
</feature>
<feature type="transmembrane region" description="Helical" evidence="1">
    <location>
        <begin position="34"/>
        <end position="55"/>
    </location>
</feature>
<feature type="transmembrane region" description="Helical" evidence="1">
    <location>
        <begin position="362"/>
        <end position="386"/>
    </location>
</feature>
<feature type="transmembrane region" description="Helical" evidence="1">
    <location>
        <begin position="554"/>
        <end position="575"/>
    </location>
</feature>
<feature type="transmembrane region" description="Helical" evidence="1">
    <location>
        <begin position="596"/>
        <end position="612"/>
    </location>
</feature>
<feature type="transmembrane region" description="Helical" evidence="1">
    <location>
        <begin position="750"/>
        <end position="771"/>
    </location>
</feature>
<evidence type="ECO:0000313" key="2">
    <source>
        <dbReference type="EMBL" id="UYP48007.1"/>
    </source>
</evidence>
<reference evidence="2" key="1">
    <citation type="submission" date="2022-09" db="EMBL/GenBank/DDBJ databases">
        <title>Actin cytoskeleton and complex cell architecture in an #Asgard archaeon.</title>
        <authorList>
            <person name="Ponce Toledo R.I."/>
            <person name="Schleper C."/>
            <person name="Rodrigues Oliveira T."/>
            <person name="Wollweber F."/>
            <person name="Xu J."/>
            <person name="Rittmann S."/>
            <person name="Klingl A."/>
            <person name="Pilhofer M."/>
        </authorList>
    </citation>
    <scope>NUCLEOTIDE SEQUENCE</scope>
    <source>
        <strain evidence="2">B-35</strain>
    </source>
</reference>
<feature type="transmembrane region" description="Helical" evidence="1">
    <location>
        <begin position="335"/>
        <end position="356"/>
    </location>
</feature>
<keyword evidence="1" id="KW-1133">Transmembrane helix</keyword>
<feature type="transmembrane region" description="Helical" evidence="1">
    <location>
        <begin position="815"/>
        <end position="833"/>
    </location>
</feature>
<evidence type="ECO:0008006" key="4">
    <source>
        <dbReference type="Google" id="ProtNLM"/>
    </source>
</evidence>
<feature type="transmembrane region" description="Helical" evidence="1">
    <location>
        <begin position="282"/>
        <end position="301"/>
    </location>
</feature>
<keyword evidence="1" id="KW-0472">Membrane</keyword>
<evidence type="ECO:0000313" key="3">
    <source>
        <dbReference type="Proteomes" id="UP001208689"/>
    </source>
</evidence>
<feature type="transmembrane region" description="Helical" evidence="1">
    <location>
        <begin position="942"/>
        <end position="960"/>
    </location>
</feature>
<feature type="transmembrane region" description="Helical" evidence="1">
    <location>
        <begin position="839"/>
        <end position="861"/>
    </location>
</feature>
<dbReference type="Proteomes" id="UP001208689">
    <property type="component" value="Chromosome"/>
</dbReference>
<keyword evidence="3" id="KW-1185">Reference proteome</keyword>
<feature type="transmembrane region" description="Helical" evidence="1">
    <location>
        <begin position="648"/>
        <end position="674"/>
    </location>
</feature>
<feature type="transmembrane region" description="Helical" evidence="1">
    <location>
        <begin position="307"/>
        <end position="323"/>
    </location>
</feature>
<evidence type="ECO:0000256" key="1">
    <source>
        <dbReference type="SAM" id="Phobius"/>
    </source>
</evidence>
<feature type="transmembrane region" description="Helical" evidence="1">
    <location>
        <begin position="61"/>
        <end position="82"/>
    </location>
</feature>
<accession>A0ABY6I0A0</accession>
<name>A0ABY6I0A0_9ARCH</name>
<feature type="transmembrane region" description="Helical" evidence="1">
    <location>
        <begin position="523"/>
        <end position="542"/>
    </location>
</feature>
<feature type="transmembrane region" description="Helical" evidence="1">
    <location>
        <begin position="905"/>
        <end position="922"/>
    </location>
</feature>
<feature type="transmembrane region" description="Helical" evidence="1">
    <location>
        <begin position="873"/>
        <end position="893"/>
    </location>
</feature>
<dbReference type="EMBL" id="CP104013">
    <property type="protein sequence ID" value="UYP48007.1"/>
    <property type="molecule type" value="Genomic_DNA"/>
</dbReference>
<organism evidence="2 3">
    <name type="scientific">Candidatus Lokiarchaeum ossiferum</name>
    <dbReference type="NCBI Taxonomy" id="2951803"/>
    <lineage>
        <taxon>Archaea</taxon>
        <taxon>Promethearchaeati</taxon>
        <taxon>Promethearchaeota</taxon>
        <taxon>Promethearchaeia</taxon>
        <taxon>Promethearchaeales</taxon>
        <taxon>Promethearchaeaceae</taxon>
        <taxon>Candidatus Lokiarchaeum</taxon>
    </lineage>
</organism>
<gene>
    <name evidence="2" type="ORF">NEF87_004292</name>
</gene>
<protein>
    <recommendedName>
        <fullName evidence="4">DUF2206 domain-containing protein</fullName>
    </recommendedName>
</protein>
<proteinExistence type="predicted"/>
<feature type="transmembrane region" description="Helical" evidence="1">
    <location>
        <begin position="441"/>
        <end position="468"/>
    </location>
</feature>
<feature type="transmembrane region" description="Helical" evidence="1">
    <location>
        <begin position="407"/>
        <end position="429"/>
    </location>
</feature>
<sequence length="964" mass="114791">MDKLNEINQFSFLEYTKISNFGKLFRKKMVLSKFLYYFSKILDITYVFLLVFYILFQSRDFFIEFIIISSFYIIGTTLFSLLNQISREYNNFLKAFFSFHIYQRKFILITKYKNKKVKMLSLIDNWKAEILNEDLQNKPIKYHMNKLKHQFLIKKNTKHLIFYDYRINFYISKLNQKGNIILSTIMAMKNGIKEINAYRAYLKSKKEESFETEHLKHEYLQKRTEASYCLVLLKTEKRLWKIEYLSEFLSRIFKYFINKLSKGKKITPNNLKTYSRYHEKKFIWIFLLKYVLPMCITLGGIILPQNILGFLIIIELCLICTHLSNKFLQKIEIKIVFVCSSIILLLSLVGFIELLISKYFLLISIYSFFRILYLLLSILIIGLFNPQNFRKTITKIKKKFGRIEIKFLLNISFYFMAMVIFIRLIYIFLNPHDQIQNPYEILHNLVIFQFIPIDIIFLFGILITLLLYEIYQFKPNVSEIQVKLFILIVLISITGNVTTNWCGIDAVNLVNHLDPFFIEKENYFINFYAIFFFYSSSQYSFLTFFLSSINGTQIFITFLLPITNSIIYIILTQIIHISFKKWQINHENIDSKKRRFAFILLIIIFVTSPIQWKFTHIGNSETLGTISLILLLFSMISKNDDVEKYRVIFIILSCLLSLFHFSHAFIVVPVSIFYLIYQYSKTPITKPLLLDIKFYGQFFLLLTISWLSYISLEISNSLEHYFLQVLDKFIPRNYLREFTLFTVPQLNNQVVNIFSATFFAIPIIILLILFCTKKFGIFERLEYLLQCLFIILMEFLSRIQRFLISKINFAMRKNILPLTWIFGSVLILANQIYSHQSLSWYPFVSAILFMGQIIVLSQVLLSFLDLMKSKPNIFMPFIIFDIIFVVVSSTFILVQPLGPGSYMEYFYRFANWFLLGHFVLILSEQTSTKIWIQFWQSKPTWVLLLFSAFIIVINILATFWEYAY</sequence>
<keyword evidence="1" id="KW-0812">Transmembrane</keyword>
<feature type="transmembrane region" description="Helical" evidence="1">
    <location>
        <begin position="618"/>
        <end position="636"/>
    </location>
</feature>